<gene>
    <name evidence="1" type="ORF">SAMN05216258_11014</name>
</gene>
<evidence type="ECO:0000313" key="2">
    <source>
        <dbReference type="Proteomes" id="UP000199377"/>
    </source>
</evidence>
<dbReference type="STRING" id="1114924.SAMN05216258_11014"/>
<keyword evidence="2" id="KW-1185">Reference proteome</keyword>
<evidence type="ECO:0000313" key="1">
    <source>
        <dbReference type="EMBL" id="SFI83801.1"/>
    </source>
</evidence>
<protein>
    <submittedName>
        <fullName evidence="1">Uncharacterized protein</fullName>
    </submittedName>
</protein>
<accession>A0A1I3LGG3</accession>
<proteinExistence type="predicted"/>
<dbReference type="EMBL" id="FOQH01000010">
    <property type="protein sequence ID" value="SFI83801.1"/>
    <property type="molecule type" value="Genomic_DNA"/>
</dbReference>
<dbReference type="OrthoDB" id="9997370at2"/>
<dbReference type="RefSeq" id="WP_092863036.1">
    <property type="nucleotide sequence ID" value="NZ_FOQH01000010.1"/>
</dbReference>
<sequence>MTRAEKLRALMDKVRERGPMTEAQRRSFVAAEAAFGSDADEAAFNRALADRDWPEVERLEKEAYDRAAAILRALAEEAAE</sequence>
<name>A0A1I3LGG3_9RHOB</name>
<dbReference type="AlphaFoldDB" id="A0A1I3LGG3"/>
<dbReference type="Proteomes" id="UP000199377">
    <property type="component" value="Unassembled WGS sequence"/>
</dbReference>
<reference evidence="1 2" key="1">
    <citation type="submission" date="2016-10" db="EMBL/GenBank/DDBJ databases">
        <authorList>
            <person name="de Groot N.N."/>
        </authorList>
    </citation>
    <scope>NUCLEOTIDE SEQUENCE [LARGE SCALE GENOMIC DNA]</scope>
    <source>
        <strain evidence="1 2">CGMCC 1.11030</strain>
    </source>
</reference>
<organism evidence="1 2">
    <name type="scientific">Albimonas pacifica</name>
    <dbReference type="NCBI Taxonomy" id="1114924"/>
    <lineage>
        <taxon>Bacteria</taxon>
        <taxon>Pseudomonadati</taxon>
        <taxon>Pseudomonadota</taxon>
        <taxon>Alphaproteobacteria</taxon>
        <taxon>Rhodobacterales</taxon>
        <taxon>Paracoccaceae</taxon>
        <taxon>Albimonas</taxon>
    </lineage>
</organism>